<dbReference type="AlphaFoldDB" id="A0AAI8TYU8"/>
<organism evidence="2 3">
    <name type="scientific">Mycolicibacterium mageritense</name>
    <name type="common">Mycobacterium mageritense</name>
    <dbReference type="NCBI Taxonomy" id="53462"/>
    <lineage>
        <taxon>Bacteria</taxon>
        <taxon>Bacillati</taxon>
        <taxon>Actinomycetota</taxon>
        <taxon>Actinomycetes</taxon>
        <taxon>Mycobacteriales</taxon>
        <taxon>Mycobacteriaceae</taxon>
        <taxon>Mycolicibacterium</taxon>
    </lineage>
</organism>
<dbReference type="GO" id="GO:0004252">
    <property type="term" value="F:serine-type endopeptidase activity"/>
    <property type="evidence" value="ECO:0007669"/>
    <property type="project" value="InterPro"/>
</dbReference>
<name>A0AAI8TYU8_MYCME</name>
<evidence type="ECO:0000313" key="3">
    <source>
        <dbReference type="Proteomes" id="UP001241092"/>
    </source>
</evidence>
<dbReference type="PROSITE" id="PS00135">
    <property type="entry name" value="TRYPSIN_SER"/>
    <property type="match status" value="1"/>
</dbReference>
<dbReference type="InterPro" id="IPR043504">
    <property type="entry name" value="Peptidase_S1_PA_chymotrypsin"/>
</dbReference>
<evidence type="ECO:0000313" key="2">
    <source>
        <dbReference type="EMBL" id="BDY31440.1"/>
    </source>
</evidence>
<dbReference type="InterPro" id="IPR033116">
    <property type="entry name" value="TRYPSIN_SER"/>
</dbReference>
<protein>
    <recommendedName>
        <fullName evidence="1">Peptidase S1 domain-containing protein</fullName>
    </recommendedName>
</protein>
<dbReference type="InterPro" id="IPR009003">
    <property type="entry name" value="Peptidase_S1_PA"/>
</dbReference>
<gene>
    <name evidence="2" type="ORF">hbim_05392</name>
</gene>
<dbReference type="Gene3D" id="2.40.10.10">
    <property type="entry name" value="Trypsin-like serine proteases"/>
    <property type="match status" value="2"/>
</dbReference>
<proteinExistence type="predicted"/>
<sequence length="274" mass="29496">MPDALLRPVFGATNGRSSTSRRGTLKRYLARATSIAAVLLVAIPLLGTPEADAETDADWAWPGTQFDIYADGSFKSCSVGYPAWDASGNRYFITAGHCFRDDSGRHYIHTDGTALDIYAPSDHNTPIGFEKTYPIGKDGWYTDISLVKMYPGMTLDGYGWKHIPDNPITSDVGDTACLVGQNHSKPNCGVVTETNTELTITGFPWSTAVTRASYCSHPGDSGGAVYNRNGALGITVTGSSEHNEPGTPGACSSTYITISRVLTFLRRFHPTLSI</sequence>
<evidence type="ECO:0000259" key="1">
    <source>
        <dbReference type="Pfam" id="PF00089"/>
    </source>
</evidence>
<dbReference type="InterPro" id="IPR001254">
    <property type="entry name" value="Trypsin_dom"/>
</dbReference>
<feature type="domain" description="Peptidase S1" evidence="1">
    <location>
        <begin position="89"/>
        <end position="251"/>
    </location>
</feature>
<dbReference type="SUPFAM" id="SSF50494">
    <property type="entry name" value="Trypsin-like serine proteases"/>
    <property type="match status" value="1"/>
</dbReference>
<reference evidence="2" key="1">
    <citation type="submission" date="2023-03" db="EMBL/GenBank/DDBJ databases">
        <title>Draft genome sequence of a Mycolicibacterium mageritense strain H4_3_1 isolated from a hybrid biological-inorganic system reactor.</title>
        <authorList>
            <person name="Feng X."/>
            <person name="Kazama D."/>
            <person name="Sato K."/>
            <person name="Kobayashi H."/>
        </authorList>
    </citation>
    <scope>NUCLEOTIDE SEQUENCE</scope>
    <source>
        <strain evidence="2">H4_3_1</strain>
    </source>
</reference>
<dbReference type="Proteomes" id="UP001241092">
    <property type="component" value="Chromosome"/>
</dbReference>
<accession>A0AAI8TYU8</accession>
<dbReference type="InterPro" id="IPR018114">
    <property type="entry name" value="TRYPSIN_HIS"/>
</dbReference>
<dbReference type="EMBL" id="AP027452">
    <property type="protein sequence ID" value="BDY31440.1"/>
    <property type="molecule type" value="Genomic_DNA"/>
</dbReference>
<dbReference type="GO" id="GO:0006508">
    <property type="term" value="P:proteolysis"/>
    <property type="evidence" value="ECO:0007669"/>
    <property type="project" value="InterPro"/>
</dbReference>
<dbReference type="Pfam" id="PF00089">
    <property type="entry name" value="Trypsin"/>
    <property type="match status" value="1"/>
</dbReference>
<dbReference type="PROSITE" id="PS00134">
    <property type="entry name" value="TRYPSIN_HIS"/>
    <property type="match status" value="1"/>
</dbReference>